<keyword evidence="6" id="KW-1185">Reference proteome</keyword>
<dbReference type="SUPFAM" id="SSF116734">
    <property type="entry name" value="DNA methylase specificity domain"/>
    <property type="match status" value="2"/>
</dbReference>
<gene>
    <name evidence="5" type="ORF">HNQ39_005952</name>
</gene>
<dbReference type="GO" id="GO:0009307">
    <property type="term" value="P:DNA restriction-modification system"/>
    <property type="evidence" value="ECO:0007669"/>
    <property type="project" value="UniProtKB-KW"/>
</dbReference>
<keyword evidence="3" id="KW-0238">DNA-binding</keyword>
<comment type="similarity">
    <text evidence="1">Belongs to the type-I restriction system S methylase family.</text>
</comment>
<evidence type="ECO:0000256" key="1">
    <source>
        <dbReference type="ARBA" id="ARBA00010923"/>
    </source>
</evidence>
<dbReference type="AlphaFoldDB" id="A0A7W9WAB0"/>
<dbReference type="GO" id="GO:0003677">
    <property type="term" value="F:DNA binding"/>
    <property type="evidence" value="ECO:0007669"/>
    <property type="project" value="UniProtKB-KW"/>
</dbReference>
<dbReference type="Gene3D" id="3.90.220.20">
    <property type="entry name" value="DNA methylase specificity domains"/>
    <property type="match status" value="2"/>
</dbReference>
<evidence type="ECO:0000256" key="2">
    <source>
        <dbReference type="ARBA" id="ARBA00022747"/>
    </source>
</evidence>
<feature type="domain" description="Type I restriction modification DNA specificity" evidence="4">
    <location>
        <begin position="241"/>
        <end position="376"/>
    </location>
</feature>
<comment type="caution">
    <text evidence="5">The sequence shown here is derived from an EMBL/GenBank/DDBJ whole genome shotgun (WGS) entry which is preliminary data.</text>
</comment>
<dbReference type="PANTHER" id="PTHR30408:SF12">
    <property type="entry name" value="TYPE I RESTRICTION ENZYME MJAVIII SPECIFICITY SUBUNIT"/>
    <property type="match status" value="1"/>
</dbReference>
<dbReference type="EMBL" id="JACHGW010000014">
    <property type="protein sequence ID" value="MBB6054105.1"/>
    <property type="molecule type" value="Genomic_DNA"/>
</dbReference>
<organism evidence="5 6">
    <name type="scientific">Armatimonas rosea</name>
    <dbReference type="NCBI Taxonomy" id="685828"/>
    <lineage>
        <taxon>Bacteria</taxon>
        <taxon>Bacillati</taxon>
        <taxon>Armatimonadota</taxon>
        <taxon>Armatimonadia</taxon>
        <taxon>Armatimonadales</taxon>
        <taxon>Armatimonadaceae</taxon>
        <taxon>Armatimonas</taxon>
    </lineage>
</organism>
<dbReference type="InterPro" id="IPR000055">
    <property type="entry name" value="Restrct_endonuc_typeI_TRD"/>
</dbReference>
<dbReference type="RefSeq" id="WP_184204188.1">
    <property type="nucleotide sequence ID" value="NZ_JACHGW010000014.1"/>
</dbReference>
<dbReference type="Pfam" id="PF01420">
    <property type="entry name" value="Methylase_S"/>
    <property type="match status" value="2"/>
</dbReference>
<evidence type="ECO:0000313" key="6">
    <source>
        <dbReference type="Proteomes" id="UP000520814"/>
    </source>
</evidence>
<keyword evidence="2" id="KW-0680">Restriction system</keyword>
<reference evidence="5 6" key="1">
    <citation type="submission" date="2020-08" db="EMBL/GenBank/DDBJ databases">
        <title>Genomic Encyclopedia of Type Strains, Phase IV (KMG-IV): sequencing the most valuable type-strain genomes for metagenomic binning, comparative biology and taxonomic classification.</title>
        <authorList>
            <person name="Goeker M."/>
        </authorList>
    </citation>
    <scope>NUCLEOTIDE SEQUENCE [LARGE SCALE GENOMIC DNA]</scope>
    <source>
        <strain evidence="5 6">DSM 23562</strain>
    </source>
</reference>
<dbReference type="CDD" id="cd17288">
    <property type="entry name" value="RMtype1_S_LlaAI06ORF1089P_TRD1-CR1_like"/>
    <property type="match status" value="1"/>
</dbReference>
<sequence>MSFPKYESYKDSGVEWLGEMPEHWEVSPFKRFVDIQNGSDHKHVEQADGYPVLGSGGIFAYASDFLYDGESVLLGRKGTIDKPLHVTGRFWTVDTMYWSKINPDASGRFTYYLALTIPFDYYSTNTALPSMTKGSLSNHSVARPTLPEQRAIAAFLDRETSKIDDLIAEQQRLIALLTEKRQAVISHAVTKGLNPDAPMKDSGVEWLGEVPEHWEYGSLTRISKRVVVGIAEAATHAYADEGIPILRSTNIRAGKIIGEILHVDPDFAEDRESKSIRSGDLITVRTGNAGVTAVIPEYMEGCQCFTMLITTLNSNSDSQFYCYYLNSKTSQTYFSLEGWGTAQVNISVPILKCLPVPIPPLDEQRVIVSFLDCETAKIDDLITEAQRGITLLQERRSALISAAVTGKIDVRGAVA</sequence>
<accession>A0A7W9WAB0</accession>
<feature type="domain" description="Type I restriction modification DNA specificity" evidence="4">
    <location>
        <begin position="21"/>
        <end position="166"/>
    </location>
</feature>
<dbReference type="PANTHER" id="PTHR30408">
    <property type="entry name" value="TYPE-1 RESTRICTION ENZYME ECOKI SPECIFICITY PROTEIN"/>
    <property type="match status" value="1"/>
</dbReference>
<keyword evidence="5" id="KW-0378">Hydrolase</keyword>
<evidence type="ECO:0000259" key="4">
    <source>
        <dbReference type="Pfam" id="PF01420"/>
    </source>
</evidence>
<dbReference type="EC" id="3.1.21.3" evidence="5"/>
<proteinExistence type="inferred from homology"/>
<dbReference type="InterPro" id="IPR052021">
    <property type="entry name" value="Type-I_RS_S_subunit"/>
</dbReference>
<dbReference type="Gene3D" id="1.10.287.1120">
    <property type="entry name" value="Bipartite methylase S protein"/>
    <property type="match status" value="1"/>
</dbReference>
<evidence type="ECO:0000313" key="5">
    <source>
        <dbReference type="EMBL" id="MBB6054105.1"/>
    </source>
</evidence>
<dbReference type="Proteomes" id="UP000520814">
    <property type="component" value="Unassembled WGS sequence"/>
</dbReference>
<dbReference type="InterPro" id="IPR044946">
    <property type="entry name" value="Restrct_endonuc_typeI_TRD_sf"/>
</dbReference>
<protein>
    <submittedName>
        <fullName evidence="5">Type I restriction enzyme S subunit</fullName>
        <ecNumber evidence="5">3.1.21.3</ecNumber>
    </submittedName>
</protein>
<name>A0A7W9WAB0_ARMRO</name>
<evidence type="ECO:0000256" key="3">
    <source>
        <dbReference type="ARBA" id="ARBA00023125"/>
    </source>
</evidence>
<dbReference type="GO" id="GO:0009035">
    <property type="term" value="F:type I site-specific deoxyribonuclease activity"/>
    <property type="evidence" value="ECO:0007669"/>
    <property type="project" value="UniProtKB-EC"/>
</dbReference>